<proteinExistence type="predicted"/>
<accession>A0ACC2EBK0</accession>
<name>A0ACC2EBK0_DIPCM</name>
<comment type="caution">
    <text evidence="1">The sequence shown here is derived from an EMBL/GenBank/DDBJ whole genome shotgun (WGS) entry which is preliminary data.</text>
</comment>
<protein>
    <submittedName>
        <fullName evidence="1">Uncharacterized protein</fullName>
    </submittedName>
</protein>
<organism evidence="1 2">
    <name type="scientific">Diphasiastrum complanatum</name>
    <name type="common">Issler's clubmoss</name>
    <name type="synonym">Lycopodium complanatum</name>
    <dbReference type="NCBI Taxonomy" id="34168"/>
    <lineage>
        <taxon>Eukaryota</taxon>
        <taxon>Viridiplantae</taxon>
        <taxon>Streptophyta</taxon>
        <taxon>Embryophyta</taxon>
        <taxon>Tracheophyta</taxon>
        <taxon>Lycopodiopsida</taxon>
        <taxon>Lycopodiales</taxon>
        <taxon>Lycopodiaceae</taxon>
        <taxon>Lycopodioideae</taxon>
        <taxon>Diphasiastrum</taxon>
    </lineage>
</organism>
<dbReference type="Proteomes" id="UP001162992">
    <property type="component" value="Chromosome 3"/>
</dbReference>
<gene>
    <name evidence="1" type="ORF">O6H91_03G124100</name>
</gene>
<sequence length="265" mass="29358">MSNCTSDFDCLRLAGNATAVALFIAPLPTFWTLMKKKSTMEYSGLPYVCTLFNCLLWIFYGMPFVKPHSMLIITINGFGCAIELIYLTVYIIYADRKNQLKVLGMLLAVILAFTVVAVLTVTVLHTHNSRTTVVGSVCVVVAIAMYVSPLSIMKLVIQTRSVEYMPFLLSLFVFLNSMAWTSYALVTKDIFIGIPNGLGCLSGVAQLALYVFYRYLKPVTASLESGDKPLVNNVYVEIGKSNEKLNENKDSKSRLINQDGNKPAN</sequence>
<reference evidence="2" key="1">
    <citation type="journal article" date="2024" name="Proc. Natl. Acad. Sci. U.S.A.">
        <title>Extraordinary preservation of gene collinearity over three hundred million years revealed in homosporous lycophytes.</title>
        <authorList>
            <person name="Li C."/>
            <person name="Wickell D."/>
            <person name="Kuo L.Y."/>
            <person name="Chen X."/>
            <person name="Nie B."/>
            <person name="Liao X."/>
            <person name="Peng D."/>
            <person name="Ji J."/>
            <person name="Jenkins J."/>
            <person name="Williams M."/>
            <person name="Shu S."/>
            <person name="Plott C."/>
            <person name="Barry K."/>
            <person name="Rajasekar S."/>
            <person name="Grimwood J."/>
            <person name="Han X."/>
            <person name="Sun S."/>
            <person name="Hou Z."/>
            <person name="He W."/>
            <person name="Dai G."/>
            <person name="Sun C."/>
            <person name="Schmutz J."/>
            <person name="Leebens-Mack J.H."/>
            <person name="Li F.W."/>
            <person name="Wang L."/>
        </authorList>
    </citation>
    <scope>NUCLEOTIDE SEQUENCE [LARGE SCALE GENOMIC DNA]</scope>
    <source>
        <strain evidence="2">cv. PW_Plant_1</strain>
    </source>
</reference>
<dbReference type="EMBL" id="CM055094">
    <property type="protein sequence ID" value="KAJ7563740.1"/>
    <property type="molecule type" value="Genomic_DNA"/>
</dbReference>
<evidence type="ECO:0000313" key="1">
    <source>
        <dbReference type="EMBL" id="KAJ7563740.1"/>
    </source>
</evidence>
<evidence type="ECO:0000313" key="2">
    <source>
        <dbReference type="Proteomes" id="UP001162992"/>
    </source>
</evidence>
<keyword evidence="2" id="KW-1185">Reference proteome</keyword>